<evidence type="ECO:0000313" key="2">
    <source>
        <dbReference type="Proteomes" id="UP000287394"/>
    </source>
</evidence>
<reference evidence="1 2" key="1">
    <citation type="journal article" date="2019" name="Int. J. Syst. Evol. Microbiol.">
        <title>Capsulimonas corticalis gen. nov., sp. nov., an aerobic capsulated bacterium, of a novel bacterial order, Capsulimonadales ord. nov., of the class Armatimonadia of the phylum Armatimonadetes.</title>
        <authorList>
            <person name="Li J."/>
            <person name="Kudo C."/>
            <person name="Tonouchi A."/>
        </authorList>
    </citation>
    <scope>NUCLEOTIDE SEQUENCE [LARGE SCALE GENOMIC DNA]</scope>
    <source>
        <strain evidence="1 2">AX-7</strain>
    </source>
</reference>
<dbReference type="Proteomes" id="UP000287394">
    <property type="component" value="Chromosome"/>
</dbReference>
<keyword evidence="2" id="KW-1185">Reference proteome</keyword>
<protein>
    <submittedName>
        <fullName evidence="1">Uncharacterized protein</fullName>
    </submittedName>
</protein>
<dbReference type="KEGG" id="ccot:CCAX7_24670"/>
<accession>A0A402CVG3</accession>
<proteinExistence type="predicted"/>
<dbReference type="RefSeq" id="WP_125205959.1">
    <property type="nucleotide sequence ID" value="NZ_AP025739.1"/>
</dbReference>
<organism evidence="1 2">
    <name type="scientific">Capsulimonas corticalis</name>
    <dbReference type="NCBI Taxonomy" id="2219043"/>
    <lineage>
        <taxon>Bacteria</taxon>
        <taxon>Bacillati</taxon>
        <taxon>Armatimonadota</taxon>
        <taxon>Armatimonadia</taxon>
        <taxon>Capsulimonadales</taxon>
        <taxon>Capsulimonadaceae</taxon>
        <taxon>Capsulimonas</taxon>
    </lineage>
</organism>
<name>A0A402CVG3_9BACT</name>
<dbReference type="EMBL" id="AP025739">
    <property type="protein sequence ID" value="BDI30416.1"/>
    <property type="molecule type" value="Genomic_DNA"/>
</dbReference>
<dbReference type="AlphaFoldDB" id="A0A402CVG3"/>
<sequence length="152" mass="17010">MEQETSQWKLPDEEWRRILTRVRKDPRLLGDGAYVRVGADPETNVEELHFFATPANHPEGWRYAFQEQISDGGPLGAFVGRAWRDAASGAIEFEVILYAGAQAVSADYAGGAGDMDEMEFEQAVNRALKGVPADRRWLTEEYGRLIWVGAAH</sequence>
<gene>
    <name evidence="1" type="ORF">CCAX7_24670</name>
</gene>
<evidence type="ECO:0000313" key="1">
    <source>
        <dbReference type="EMBL" id="BDI30416.1"/>
    </source>
</evidence>